<gene>
    <name evidence="1" type="ORF">J2Z32_000102</name>
</gene>
<keyword evidence="2" id="KW-1185">Reference proteome</keyword>
<organism evidence="1 2">
    <name type="scientific">Paenibacillus turicensis</name>
    <dbReference type="NCBI Taxonomy" id="160487"/>
    <lineage>
        <taxon>Bacteria</taxon>
        <taxon>Bacillati</taxon>
        <taxon>Bacillota</taxon>
        <taxon>Bacilli</taxon>
        <taxon>Bacillales</taxon>
        <taxon>Paenibacillaceae</taxon>
        <taxon>Paenibacillus</taxon>
    </lineage>
</organism>
<evidence type="ECO:0008006" key="3">
    <source>
        <dbReference type="Google" id="ProtNLM"/>
    </source>
</evidence>
<dbReference type="Proteomes" id="UP001519272">
    <property type="component" value="Unassembled WGS sequence"/>
</dbReference>
<dbReference type="InterPro" id="IPR011008">
    <property type="entry name" value="Dimeric_a/b-barrel"/>
</dbReference>
<evidence type="ECO:0000313" key="2">
    <source>
        <dbReference type="Proteomes" id="UP001519272"/>
    </source>
</evidence>
<evidence type="ECO:0000313" key="1">
    <source>
        <dbReference type="EMBL" id="MBP1903490.1"/>
    </source>
</evidence>
<dbReference type="SUPFAM" id="SSF54909">
    <property type="entry name" value="Dimeric alpha+beta barrel"/>
    <property type="match status" value="1"/>
</dbReference>
<comment type="caution">
    <text evidence="1">The sequence shown here is derived from an EMBL/GenBank/DDBJ whole genome shotgun (WGS) entry which is preliminary data.</text>
</comment>
<protein>
    <recommendedName>
        <fullName evidence="3">ABM domain-containing protein</fullName>
    </recommendedName>
</protein>
<reference evidence="1 2" key="1">
    <citation type="submission" date="2021-03" db="EMBL/GenBank/DDBJ databases">
        <title>Genomic Encyclopedia of Type Strains, Phase IV (KMG-IV): sequencing the most valuable type-strain genomes for metagenomic binning, comparative biology and taxonomic classification.</title>
        <authorList>
            <person name="Goeker M."/>
        </authorList>
    </citation>
    <scope>NUCLEOTIDE SEQUENCE [LARGE SCALE GENOMIC DNA]</scope>
    <source>
        <strain evidence="1 2">DSM 14349</strain>
    </source>
</reference>
<sequence>MTQATTPYVLELVVFHLKEDTNEASFLEAARSLTELLHTQIPGFQSRNLMHTADHTQWTDMIYWSTMEMALAAMEQLHSASEFRDFAGMIDSQSIQMMHLTVAQSASGKSKEGSTHV</sequence>
<dbReference type="RefSeq" id="WP_210087196.1">
    <property type="nucleotide sequence ID" value="NZ_JAGGKG010000001.1"/>
</dbReference>
<proteinExistence type="predicted"/>
<dbReference type="EMBL" id="JAGGKG010000001">
    <property type="protein sequence ID" value="MBP1903490.1"/>
    <property type="molecule type" value="Genomic_DNA"/>
</dbReference>
<accession>A0ABS4FLN2</accession>
<name>A0ABS4FLN2_9BACL</name>